<dbReference type="InterPro" id="IPR058163">
    <property type="entry name" value="LysR-type_TF_proteobact-type"/>
</dbReference>
<dbReference type="AlphaFoldDB" id="A0AA37IFZ5"/>
<keyword evidence="3" id="KW-0238">DNA-binding</keyword>
<dbReference type="GO" id="GO:0003700">
    <property type="term" value="F:DNA-binding transcription factor activity"/>
    <property type="evidence" value="ECO:0007669"/>
    <property type="project" value="InterPro"/>
</dbReference>
<keyword evidence="4" id="KW-0804">Transcription</keyword>
<evidence type="ECO:0000313" key="7">
    <source>
        <dbReference type="Proteomes" id="UP001055111"/>
    </source>
</evidence>
<evidence type="ECO:0000256" key="4">
    <source>
        <dbReference type="ARBA" id="ARBA00023163"/>
    </source>
</evidence>
<comment type="caution">
    <text evidence="6">The sequence shown here is derived from an EMBL/GenBank/DDBJ whole genome shotgun (WGS) entry which is preliminary data.</text>
</comment>
<gene>
    <name evidence="6" type="ORF">CBA19CS42_13785</name>
</gene>
<dbReference type="InterPro" id="IPR036390">
    <property type="entry name" value="WH_DNA-bd_sf"/>
</dbReference>
<dbReference type="Pfam" id="PF03466">
    <property type="entry name" value="LysR_substrate"/>
    <property type="match status" value="1"/>
</dbReference>
<dbReference type="Gene3D" id="3.40.190.290">
    <property type="match status" value="1"/>
</dbReference>
<sequence length="310" mass="33853">MDTLESMRVFARVVTDGGFSAAGRQMNMTTGQISRAVSHLETHLRTRLLNRTTRKVALTEAGERYLDHCHKILSQIDLAEAEASDAQVSPAGTLKIHSMSNFGQHHIVPSLLRFHTRYPSVKVDLTFSQSVPDLLDDGYDASLILAPSLPDSGLIAHRLGTVAGVVCASPTYIRKFGAPVDLDDLRKHTCLQLTNPVFPSGKWIFDGPNGPRAVSPGPSVFSVNLSDAMEVLIRQGLGIGLLPAASALPGLESGELIRVLPQFSLQSLNVYARYLSRQYIDAKIRMWLDFMREDMPPTLEADVAALAAHN</sequence>
<dbReference type="EMBL" id="BPUS01000004">
    <property type="protein sequence ID" value="GJH25595.1"/>
    <property type="molecule type" value="Genomic_DNA"/>
</dbReference>
<dbReference type="SUPFAM" id="SSF53850">
    <property type="entry name" value="Periplasmic binding protein-like II"/>
    <property type="match status" value="1"/>
</dbReference>
<dbReference type="InterPro" id="IPR036388">
    <property type="entry name" value="WH-like_DNA-bd_sf"/>
</dbReference>
<evidence type="ECO:0000256" key="2">
    <source>
        <dbReference type="ARBA" id="ARBA00023015"/>
    </source>
</evidence>
<evidence type="ECO:0000256" key="3">
    <source>
        <dbReference type="ARBA" id="ARBA00023125"/>
    </source>
</evidence>
<keyword evidence="2" id="KW-0805">Transcription regulation</keyword>
<evidence type="ECO:0000256" key="1">
    <source>
        <dbReference type="ARBA" id="ARBA00009437"/>
    </source>
</evidence>
<accession>A0AA37IFZ5</accession>
<dbReference type="RefSeq" id="WP_238212201.1">
    <property type="nucleotide sequence ID" value="NZ_BPUS01000004.1"/>
</dbReference>
<dbReference type="Gene3D" id="1.10.10.10">
    <property type="entry name" value="Winged helix-like DNA-binding domain superfamily/Winged helix DNA-binding domain"/>
    <property type="match status" value="1"/>
</dbReference>
<dbReference type="SUPFAM" id="SSF46785">
    <property type="entry name" value="Winged helix' DNA-binding domain"/>
    <property type="match status" value="1"/>
</dbReference>
<dbReference type="Pfam" id="PF00126">
    <property type="entry name" value="HTH_1"/>
    <property type="match status" value="1"/>
</dbReference>
<dbReference type="InterPro" id="IPR000847">
    <property type="entry name" value="LysR_HTH_N"/>
</dbReference>
<organism evidence="6 7">
    <name type="scientific">Caballeronia novacaledonica</name>
    <dbReference type="NCBI Taxonomy" id="1544861"/>
    <lineage>
        <taxon>Bacteria</taxon>
        <taxon>Pseudomonadati</taxon>
        <taxon>Pseudomonadota</taxon>
        <taxon>Betaproteobacteria</taxon>
        <taxon>Burkholderiales</taxon>
        <taxon>Burkholderiaceae</taxon>
        <taxon>Caballeronia</taxon>
    </lineage>
</organism>
<feature type="domain" description="HTH lysR-type" evidence="5">
    <location>
        <begin position="1"/>
        <end position="59"/>
    </location>
</feature>
<evidence type="ECO:0000313" key="6">
    <source>
        <dbReference type="EMBL" id="GJH25595.1"/>
    </source>
</evidence>
<proteinExistence type="inferred from homology"/>
<dbReference type="Proteomes" id="UP001055111">
    <property type="component" value="Unassembled WGS sequence"/>
</dbReference>
<dbReference type="CDD" id="cd08422">
    <property type="entry name" value="PBP2_CrgA_like"/>
    <property type="match status" value="1"/>
</dbReference>
<dbReference type="FunFam" id="1.10.10.10:FF:000001">
    <property type="entry name" value="LysR family transcriptional regulator"/>
    <property type="match status" value="1"/>
</dbReference>
<dbReference type="GO" id="GO:0003677">
    <property type="term" value="F:DNA binding"/>
    <property type="evidence" value="ECO:0007669"/>
    <property type="project" value="UniProtKB-KW"/>
</dbReference>
<dbReference type="PROSITE" id="PS50931">
    <property type="entry name" value="HTH_LYSR"/>
    <property type="match status" value="1"/>
</dbReference>
<protein>
    <submittedName>
        <fullName evidence="6">LysR family transcriptional regulator</fullName>
    </submittedName>
</protein>
<reference evidence="6" key="1">
    <citation type="submission" date="2022-09" db="EMBL/GenBank/DDBJ databases">
        <title>Isolation and characterization of 3-chlorobenzoate degrading bacteria from soils in Shizuoka.</title>
        <authorList>
            <person name="Ifat A."/>
            <person name="Ogawa N."/>
            <person name="Kimbara K."/>
            <person name="Moriuchi R."/>
            <person name="Dohra H."/>
            <person name="Shintani M."/>
        </authorList>
    </citation>
    <scope>NUCLEOTIDE SEQUENCE</scope>
    <source>
        <strain evidence="6">19CS4-2</strain>
    </source>
</reference>
<dbReference type="PANTHER" id="PTHR30537:SF5">
    <property type="entry name" value="HTH-TYPE TRANSCRIPTIONAL ACTIVATOR TTDR-RELATED"/>
    <property type="match status" value="1"/>
</dbReference>
<dbReference type="PANTHER" id="PTHR30537">
    <property type="entry name" value="HTH-TYPE TRANSCRIPTIONAL REGULATOR"/>
    <property type="match status" value="1"/>
</dbReference>
<name>A0AA37IFZ5_9BURK</name>
<comment type="similarity">
    <text evidence="1">Belongs to the LysR transcriptional regulatory family.</text>
</comment>
<evidence type="ECO:0000259" key="5">
    <source>
        <dbReference type="PROSITE" id="PS50931"/>
    </source>
</evidence>
<dbReference type="InterPro" id="IPR005119">
    <property type="entry name" value="LysR_subst-bd"/>
</dbReference>